<evidence type="ECO:0000256" key="5">
    <source>
        <dbReference type="ARBA" id="ARBA00022553"/>
    </source>
</evidence>
<proteinExistence type="predicted"/>
<keyword evidence="5" id="KW-0597">Phosphoprotein</keyword>
<dbReference type="InterPro" id="IPR003660">
    <property type="entry name" value="HAMP_dom"/>
</dbReference>
<dbReference type="PANTHER" id="PTHR45528">
    <property type="entry name" value="SENSOR HISTIDINE KINASE CPXA"/>
    <property type="match status" value="1"/>
</dbReference>
<comment type="subcellular location">
    <subcellularLocation>
        <location evidence="2">Cell membrane</location>
        <topology evidence="2">Multi-pass membrane protein</topology>
    </subcellularLocation>
</comment>
<keyword evidence="10" id="KW-0067">ATP-binding</keyword>
<keyword evidence="13 14" id="KW-0472">Membrane</keyword>
<dbReference type="SMART" id="SM00388">
    <property type="entry name" value="HisKA"/>
    <property type="match status" value="1"/>
</dbReference>
<accession>A0A099KUG5</accession>
<evidence type="ECO:0000256" key="9">
    <source>
        <dbReference type="ARBA" id="ARBA00022777"/>
    </source>
</evidence>
<evidence type="ECO:0000256" key="12">
    <source>
        <dbReference type="ARBA" id="ARBA00023012"/>
    </source>
</evidence>
<evidence type="ECO:0000256" key="2">
    <source>
        <dbReference type="ARBA" id="ARBA00004651"/>
    </source>
</evidence>
<gene>
    <name evidence="17" type="ORF">ND2E_2089</name>
</gene>
<keyword evidence="8" id="KW-0547">Nucleotide-binding</keyword>
<evidence type="ECO:0000256" key="1">
    <source>
        <dbReference type="ARBA" id="ARBA00000085"/>
    </source>
</evidence>
<evidence type="ECO:0000259" key="15">
    <source>
        <dbReference type="PROSITE" id="PS50109"/>
    </source>
</evidence>
<evidence type="ECO:0000256" key="11">
    <source>
        <dbReference type="ARBA" id="ARBA00022989"/>
    </source>
</evidence>
<dbReference type="InterPro" id="IPR003594">
    <property type="entry name" value="HATPase_dom"/>
</dbReference>
<evidence type="ECO:0000256" key="6">
    <source>
        <dbReference type="ARBA" id="ARBA00022679"/>
    </source>
</evidence>
<organism evidence="17 18">
    <name type="scientific">Colwellia psychrerythraea</name>
    <name type="common">Vibrio psychroerythus</name>
    <dbReference type="NCBI Taxonomy" id="28229"/>
    <lineage>
        <taxon>Bacteria</taxon>
        <taxon>Pseudomonadati</taxon>
        <taxon>Pseudomonadota</taxon>
        <taxon>Gammaproteobacteria</taxon>
        <taxon>Alteromonadales</taxon>
        <taxon>Colwelliaceae</taxon>
        <taxon>Colwellia</taxon>
    </lineage>
</organism>
<dbReference type="Proteomes" id="UP000029843">
    <property type="component" value="Unassembled WGS sequence"/>
</dbReference>
<keyword evidence="7 14" id="KW-0812">Transmembrane</keyword>
<keyword evidence="9 17" id="KW-0418">Kinase</keyword>
<evidence type="ECO:0000256" key="7">
    <source>
        <dbReference type="ARBA" id="ARBA00022692"/>
    </source>
</evidence>
<dbReference type="GO" id="GO:0000155">
    <property type="term" value="F:phosphorelay sensor kinase activity"/>
    <property type="evidence" value="ECO:0007669"/>
    <property type="project" value="InterPro"/>
</dbReference>
<feature type="domain" description="Histidine kinase" evidence="15">
    <location>
        <begin position="254"/>
        <end position="467"/>
    </location>
</feature>
<sequence>MVRLQSLSLFTRLYLNIAIAVIISGTLALIVIDKWDRQNEIDEFVFFTDYVYADLLKQGEIKPNDKQQKINQSQNIIDVLSMSWQIVSRDTSPCDGCELVGRSGKVDVYGNDLEQFMAVYILPKSNTWLLIGDLETETVILDETEGLLYPEQYAEQYQDEDLEQEELSFDEIAPMLLLSIVLITIASTIYWPIRSLQNQIEKLIKIQHQFGAGDMNIKAEEKLAKPLNELASSFNVMASSIKDTVNENQLFAQAVPHEVRTPLSRIQLATGLLRKSNESKQATELLDNIDTYIGDINELISQVVAFSRLNSTNDEGEFELYQSIELSGFIDSRIKAIKCEEKLTVIRHIDMSLEITTNPVYLRLLVDNLLKNACIHANAQITISVSIIKGQLELAIEDDGEGIPKESFDTIFMPFSRLDVSRSRKTGGLGLGLAISKAACKRMNSELTVENSQTSGAKFTCRFSNAV</sequence>
<dbReference type="InterPro" id="IPR050398">
    <property type="entry name" value="HssS/ArlS-like"/>
</dbReference>
<dbReference type="SMART" id="SM00387">
    <property type="entry name" value="HATPase_c"/>
    <property type="match status" value="1"/>
</dbReference>
<evidence type="ECO:0000256" key="3">
    <source>
        <dbReference type="ARBA" id="ARBA00012438"/>
    </source>
</evidence>
<dbReference type="AlphaFoldDB" id="A0A099KUG5"/>
<evidence type="ECO:0000256" key="13">
    <source>
        <dbReference type="ARBA" id="ARBA00023136"/>
    </source>
</evidence>
<dbReference type="InterPro" id="IPR004358">
    <property type="entry name" value="Sig_transdc_His_kin-like_C"/>
</dbReference>
<dbReference type="RefSeq" id="WP_033092868.1">
    <property type="nucleotide sequence ID" value="NZ_JQED01000007.1"/>
</dbReference>
<feature type="domain" description="HAMP" evidence="16">
    <location>
        <begin position="194"/>
        <end position="246"/>
    </location>
</feature>
<evidence type="ECO:0000313" key="18">
    <source>
        <dbReference type="Proteomes" id="UP000029843"/>
    </source>
</evidence>
<name>A0A099KUG5_COLPS</name>
<protein>
    <recommendedName>
        <fullName evidence="3">histidine kinase</fullName>
        <ecNumber evidence="3">2.7.13.3</ecNumber>
    </recommendedName>
</protein>
<dbReference type="InterPro" id="IPR003661">
    <property type="entry name" value="HisK_dim/P_dom"/>
</dbReference>
<dbReference type="InterPro" id="IPR036890">
    <property type="entry name" value="HATPase_C_sf"/>
</dbReference>
<keyword evidence="4" id="KW-1003">Cell membrane</keyword>
<dbReference type="EC" id="2.7.13.3" evidence="3"/>
<dbReference type="PROSITE" id="PS50109">
    <property type="entry name" value="HIS_KIN"/>
    <property type="match status" value="1"/>
</dbReference>
<dbReference type="OrthoDB" id="9804645at2"/>
<dbReference type="EMBL" id="JQED01000007">
    <property type="protein sequence ID" value="KGJ94156.1"/>
    <property type="molecule type" value="Genomic_DNA"/>
</dbReference>
<dbReference type="GO" id="GO:0005524">
    <property type="term" value="F:ATP binding"/>
    <property type="evidence" value="ECO:0007669"/>
    <property type="project" value="UniProtKB-KW"/>
</dbReference>
<dbReference type="InterPro" id="IPR036097">
    <property type="entry name" value="HisK_dim/P_sf"/>
</dbReference>
<dbReference type="InterPro" id="IPR005467">
    <property type="entry name" value="His_kinase_dom"/>
</dbReference>
<dbReference type="PANTHER" id="PTHR45528:SF1">
    <property type="entry name" value="SENSOR HISTIDINE KINASE CPXA"/>
    <property type="match status" value="1"/>
</dbReference>
<keyword evidence="6" id="KW-0808">Transferase</keyword>
<reference evidence="17 18" key="1">
    <citation type="submission" date="2014-08" db="EMBL/GenBank/DDBJ databases">
        <title>Genomic and Phenotypic Diversity of Colwellia psychrerythraea strains from Disparate Marine Basins.</title>
        <authorList>
            <person name="Techtmann S.M."/>
            <person name="Stelling S.C."/>
            <person name="Utturkar S.M."/>
            <person name="Alshibli N."/>
            <person name="Harris A."/>
            <person name="Brown S.D."/>
            <person name="Hazen T.C."/>
        </authorList>
    </citation>
    <scope>NUCLEOTIDE SEQUENCE [LARGE SCALE GENOMIC DNA]</scope>
    <source>
        <strain evidence="17 18">ND2E</strain>
    </source>
</reference>
<dbReference type="GO" id="GO:0005886">
    <property type="term" value="C:plasma membrane"/>
    <property type="evidence" value="ECO:0007669"/>
    <property type="project" value="UniProtKB-SubCell"/>
</dbReference>
<evidence type="ECO:0000313" key="17">
    <source>
        <dbReference type="EMBL" id="KGJ94156.1"/>
    </source>
</evidence>
<evidence type="ECO:0000259" key="16">
    <source>
        <dbReference type="PROSITE" id="PS50885"/>
    </source>
</evidence>
<dbReference type="Gene3D" id="6.10.340.10">
    <property type="match status" value="1"/>
</dbReference>
<evidence type="ECO:0000256" key="4">
    <source>
        <dbReference type="ARBA" id="ARBA00022475"/>
    </source>
</evidence>
<evidence type="ECO:0000256" key="14">
    <source>
        <dbReference type="SAM" id="Phobius"/>
    </source>
</evidence>
<dbReference type="Gene3D" id="1.10.287.130">
    <property type="match status" value="1"/>
</dbReference>
<evidence type="ECO:0000256" key="8">
    <source>
        <dbReference type="ARBA" id="ARBA00022741"/>
    </source>
</evidence>
<dbReference type="PROSITE" id="PS50885">
    <property type="entry name" value="HAMP"/>
    <property type="match status" value="1"/>
</dbReference>
<dbReference type="CDD" id="cd00082">
    <property type="entry name" value="HisKA"/>
    <property type="match status" value="1"/>
</dbReference>
<dbReference type="Pfam" id="PF00512">
    <property type="entry name" value="HisKA"/>
    <property type="match status" value="1"/>
</dbReference>
<evidence type="ECO:0000256" key="10">
    <source>
        <dbReference type="ARBA" id="ARBA00022840"/>
    </source>
</evidence>
<dbReference type="SUPFAM" id="SSF55874">
    <property type="entry name" value="ATPase domain of HSP90 chaperone/DNA topoisomerase II/histidine kinase"/>
    <property type="match status" value="1"/>
</dbReference>
<dbReference type="Pfam" id="PF02518">
    <property type="entry name" value="HATPase_c"/>
    <property type="match status" value="1"/>
</dbReference>
<dbReference type="PRINTS" id="PR00344">
    <property type="entry name" value="BCTRLSENSOR"/>
</dbReference>
<keyword evidence="11 14" id="KW-1133">Transmembrane helix</keyword>
<comment type="catalytic activity">
    <reaction evidence="1">
        <text>ATP + protein L-histidine = ADP + protein N-phospho-L-histidine.</text>
        <dbReference type="EC" id="2.7.13.3"/>
    </reaction>
</comment>
<keyword evidence="12" id="KW-0902">Two-component regulatory system</keyword>
<comment type="caution">
    <text evidence="17">The sequence shown here is derived from an EMBL/GenBank/DDBJ whole genome shotgun (WGS) entry which is preliminary data.</text>
</comment>
<dbReference type="Gene3D" id="3.30.565.10">
    <property type="entry name" value="Histidine kinase-like ATPase, C-terminal domain"/>
    <property type="match status" value="1"/>
</dbReference>
<dbReference type="SUPFAM" id="SSF47384">
    <property type="entry name" value="Homodimeric domain of signal transducing histidine kinase"/>
    <property type="match status" value="1"/>
</dbReference>
<feature type="transmembrane region" description="Helical" evidence="14">
    <location>
        <begin position="13"/>
        <end position="32"/>
    </location>
</feature>
<dbReference type="PATRIC" id="fig|28229.4.peg.1114"/>